<name>A0ACC3YE54_COLTU</name>
<reference evidence="1 2" key="1">
    <citation type="journal article" date="2020" name="Phytopathology">
        <title>Genome Sequence Resources of Colletotrichum truncatum, C. plurivorum, C. musicola, and C. sojae: Four Species Pathogenic to Soybean (Glycine max).</title>
        <authorList>
            <person name="Rogerio F."/>
            <person name="Boufleur T.R."/>
            <person name="Ciampi-Guillardi M."/>
            <person name="Sukno S.A."/>
            <person name="Thon M.R."/>
            <person name="Massola Junior N.S."/>
            <person name="Baroncelli R."/>
        </authorList>
    </citation>
    <scope>NUCLEOTIDE SEQUENCE [LARGE SCALE GENOMIC DNA]</scope>
    <source>
        <strain evidence="1 2">CMES1059</strain>
    </source>
</reference>
<gene>
    <name evidence="1" type="ORF">CTRU02_214924</name>
</gene>
<proteinExistence type="predicted"/>
<dbReference type="Proteomes" id="UP000805649">
    <property type="component" value="Unassembled WGS sequence"/>
</dbReference>
<dbReference type="EMBL" id="VUJX02000012">
    <property type="protein sequence ID" value="KAL0930104.1"/>
    <property type="molecule type" value="Genomic_DNA"/>
</dbReference>
<organism evidence="1 2">
    <name type="scientific">Colletotrichum truncatum</name>
    <name type="common">Anthracnose fungus</name>
    <name type="synonym">Colletotrichum capsici</name>
    <dbReference type="NCBI Taxonomy" id="5467"/>
    <lineage>
        <taxon>Eukaryota</taxon>
        <taxon>Fungi</taxon>
        <taxon>Dikarya</taxon>
        <taxon>Ascomycota</taxon>
        <taxon>Pezizomycotina</taxon>
        <taxon>Sordariomycetes</taxon>
        <taxon>Hypocreomycetidae</taxon>
        <taxon>Glomerellales</taxon>
        <taxon>Glomerellaceae</taxon>
        <taxon>Colletotrichum</taxon>
        <taxon>Colletotrichum truncatum species complex</taxon>
    </lineage>
</organism>
<accession>A0ACC3YE54</accession>
<comment type="caution">
    <text evidence="1">The sequence shown here is derived from an EMBL/GenBank/DDBJ whole genome shotgun (WGS) entry which is preliminary data.</text>
</comment>
<sequence>MVPASRHSLLSFVGFIISRGVASQKDICPTTCMASGPDPANWTTVEDYSQLKACKNPLMLEIPIPVTDKQLIRVCNVWADDFNFGPVETPTASPTVDIAPIMAWTPARSEKEIGGRLASQAVENLQSYFVNVINRSTNRTILFSTVSDVTVGAYIGANLLNPSVAGTFFNDFLAVLFGPGIADNKAALIQACDGRNDDQIFGLIAASSPNLTMAYDAVSLWSRGECVDTTTYRETLEVDSKSIGVVDPSKTPTPSSNPGANSDNSTGSNNATSPAVRIMLQPAILVLAVLSQV</sequence>
<evidence type="ECO:0000313" key="1">
    <source>
        <dbReference type="EMBL" id="KAL0930104.1"/>
    </source>
</evidence>
<evidence type="ECO:0000313" key="2">
    <source>
        <dbReference type="Proteomes" id="UP000805649"/>
    </source>
</evidence>
<protein>
    <submittedName>
        <fullName evidence="1">Chitinase</fullName>
    </submittedName>
</protein>
<keyword evidence="2" id="KW-1185">Reference proteome</keyword>